<reference evidence="7" key="1">
    <citation type="submission" date="2020-07" db="EMBL/GenBank/DDBJ databases">
        <authorList>
            <person name="Pettersson B.M.F."/>
            <person name="Behra P.R.K."/>
            <person name="Ramesh M."/>
            <person name="Das S."/>
            <person name="Dasgupta S."/>
            <person name="Kirsebom L.A."/>
        </authorList>
    </citation>
    <scope>NUCLEOTIDE SEQUENCE</scope>
    <source>
        <strain evidence="7">DSM 44615</strain>
    </source>
</reference>
<dbReference type="Gene3D" id="3.30.43.10">
    <property type="entry name" value="Uridine Diphospho-n-acetylenolpyruvylglucosamine Reductase, domain 2"/>
    <property type="match status" value="1"/>
</dbReference>
<dbReference type="AlphaFoldDB" id="A0A9X2Y9F8"/>
<comment type="caution">
    <text evidence="7">The sequence shown here is derived from an EMBL/GenBank/DDBJ whole genome shotgun (WGS) entry which is preliminary data.</text>
</comment>
<dbReference type="InterPro" id="IPR036318">
    <property type="entry name" value="FAD-bd_PCMH-like_sf"/>
</dbReference>
<dbReference type="SUPFAM" id="SSF56176">
    <property type="entry name" value="FAD-binding/transporter-associated domain-like"/>
    <property type="match status" value="1"/>
</dbReference>
<evidence type="ECO:0000259" key="6">
    <source>
        <dbReference type="PROSITE" id="PS51387"/>
    </source>
</evidence>
<dbReference type="InterPro" id="IPR016169">
    <property type="entry name" value="FAD-bd_PCMH_sub2"/>
</dbReference>
<keyword evidence="4" id="KW-0274">FAD</keyword>
<name>A0A9X2Y9F8_9MYCO</name>
<comment type="similarity">
    <text evidence="2">Belongs to the oxygen-dependent FAD-linked oxidoreductase family.</text>
</comment>
<comment type="cofactor">
    <cofactor evidence="1">
        <name>FAD</name>
        <dbReference type="ChEBI" id="CHEBI:57692"/>
    </cofactor>
</comment>
<dbReference type="EMBL" id="JACKSJ010000085">
    <property type="protein sequence ID" value="MCV7170407.1"/>
    <property type="molecule type" value="Genomic_DNA"/>
</dbReference>
<keyword evidence="3" id="KW-0285">Flavoprotein</keyword>
<evidence type="ECO:0000313" key="7">
    <source>
        <dbReference type="EMBL" id="MCV7170407.1"/>
    </source>
</evidence>
<dbReference type="PROSITE" id="PS51387">
    <property type="entry name" value="FAD_PCMH"/>
    <property type="match status" value="1"/>
</dbReference>
<dbReference type="RefSeq" id="WP_264012594.1">
    <property type="nucleotide sequence ID" value="NZ_JACKSJ010000085.1"/>
</dbReference>
<dbReference type="Gene3D" id="3.30.465.10">
    <property type="match status" value="1"/>
</dbReference>
<accession>A0A9X2Y9F8</accession>
<dbReference type="PANTHER" id="PTHR42973">
    <property type="entry name" value="BINDING OXIDOREDUCTASE, PUTATIVE (AFU_ORTHOLOGUE AFUA_1G17690)-RELATED"/>
    <property type="match status" value="1"/>
</dbReference>
<evidence type="ECO:0000313" key="8">
    <source>
        <dbReference type="Proteomes" id="UP001140293"/>
    </source>
</evidence>
<dbReference type="PANTHER" id="PTHR42973:SF39">
    <property type="entry name" value="FAD-BINDING PCMH-TYPE DOMAIN-CONTAINING PROTEIN"/>
    <property type="match status" value="1"/>
</dbReference>
<evidence type="ECO:0000256" key="2">
    <source>
        <dbReference type="ARBA" id="ARBA00005466"/>
    </source>
</evidence>
<dbReference type="InterPro" id="IPR006093">
    <property type="entry name" value="Oxy_OxRdtase_FAD_BS"/>
</dbReference>
<dbReference type="GO" id="GO:0016491">
    <property type="term" value="F:oxidoreductase activity"/>
    <property type="evidence" value="ECO:0007669"/>
    <property type="project" value="UniProtKB-KW"/>
</dbReference>
<evidence type="ECO:0000256" key="4">
    <source>
        <dbReference type="ARBA" id="ARBA00022827"/>
    </source>
</evidence>
<dbReference type="Pfam" id="PF01565">
    <property type="entry name" value="FAD_binding_4"/>
    <property type="match status" value="1"/>
</dbReference>
<evidence type="ECO:0000256" key="5">
    <source>
        <dbReference type="ARBA" id="ARBA00023002"/>
    </source>
</evidence>
<feature type="domain" description="FAD-binding PCMH-type" evidence="6">
    <location>
        <begin position="35"/>
        <end position="203"/>
    </location>
</feature>
<keyword evidence="5" id="KW-0560">Oxidoreductase</keyword>
<evidence type="ECO:0000256" key="3">
    <source>
        <dbReference type="ARBA" id="ARBA00022630"/>
    </source>
</evidence>
<dbReference type="PROSITE" id="PS00862">
    <property type="entry name" value="OX2_COVAL_FAD"/>
    <property type="match status" value="1"/>
</dbReference>
<dbReference type="InterPro" id="IPR050416">
    <property type="entry name" value="FAD-linked_Oxidoreductase"/>
</dbReference>
<sequence>MSAVDFAGLRARLTGELAEPGDPSYDVARPWNSAVVGRPAGVVIAADANDVRTTVRWAGSHGLRVAVHATGHGTVSQGDDVVIVHTGRLQQCTVDPGRRAARVGAGVATRRLLDAAHAYSLAAVTGATGTVGVVGHLSGGGVGPLAATLGAASDHVLALEVVTGDGILRRATAEENPDLFWAMRGSKAAIGVITAAELRLCDVWGIYGGALYFTADHAPRVLRHWARWSAGLPDAYTTSLSLTNVPDLPHVPAAIAGRYVAVLKIATPAGRDVGADRDRTEARLATVRQVAPAVLDSVGVIPYRDITAVLGDAASPAPVHQDHVLLDALPPESVDAILGAAGPGSGSRLTTVEIRRLGGKLARPSGHAGAFSRRNSPYSLGITTILDGSAPSIVATADRLIAAVGPWTASGVLANFIDTTDPVRITSAYDRATLLRLRRMAEKYDSGGVFGAPGEVPLRREDRAGH</sequence>
<proteinExistence type="inferred from homology"/>
<evidence type="ECO:0000256" key="1">
    <source>
        <dbReference type="ARBA" id="ARBA00001974"/>
    </source>
</evidence>
<dbReference type="GO" id="GO:0071949">
    <property type="term" value="F:FAD binding"/>
    <property type="evidence" value="ECO:0007669"/>
    <property type="project" value="InterPro"/>
</dbReference>
<reference evidence="7" key="2">
    <citation type="journal article" date="2022" name="BMC Genomics">
        <title>Comparative genome analysis of mycobacteria focusing on tRNA and non-coding RNA.</title>
        <authorList>
            <person name="Behra P.R.K."/>
            <person name="Pettersson B.M.F."/>
            <person name="Ramesh M."/>
            <person name="Das S."/>
            <person name="Dasgupta S."/>
            <person name="Kirsebom L.A."/>
        </authorList>
    </citation>
    <scope>NUCLEOTIDE SEQUENCE</scope>
    <source>
        <strain evidence="7">DSM 44615</strain>
    </source>
</reference>
<protein>
    <submittedName>
        <fullName evidence="7">FAD-binding oxidoreductase</fullName>
    </submittedName>
</protein>
<dbReference type="InterPro" id="IPR006094">
    <property type="entry name" value="Oxid_FAD_bind_N"/>
</dbReference>
<organism evidence="7 8">
    <name type="scientific">[Mycobacterium] manitobense</name>
    <dbReference type="NCBI Taxonomy" id="190147"/>
    <lineage>
        <taxon>Bacteria</taxon>
        <taxon>Bacillati</taxon>
        <taxon>Actinomycetota</taxon>
        <taxon>Actinomycetes</taxon>
        <taxon>Mycobacteriales</taxon>
        <taxon>Mycobacteriaceae</taxon>
        <taxon>Mycolicibacterium</taxon>
    </lineage>
</organism>
<gene>
    <name evidence="7" type="ORF">H7I41_10825</name>
</gene>
<dbReference type="Proteomes" id="UP001140293">
    <property type="component" value="Unassembled WGS sequence"/>
</dbReference>
<keyword evidence="8" id="KW-1185">Reference proteome</keyword>
<dbReference type="Gene3D" id="3.40.462.20">
    <property type="match status" value="1"/>
</dbReference>
<dbReference type="InterPro" id="IPR016167">
    <property type="entry name" value="FAD-bd_PCMH_sub1"/>
</dbReference>
<dbReference type="InterPro" id="IPR016166">
    <property type="entry name" value="FAD-bd_PCMH"/>
</dbReference>